<reference evidence="1 2" key="1">
    <citation type="submission" date="2015-10" db="EMBL/GenBank/DDBJ databases">
        <title>Full genome of DAOMC 229536 Phialocephala scopiformis, a fungal endophyte of spruce producing the potent anti-insectan compound rugulosin.</title>
        <authorList>
            <consortium name="DOE Joint Genome Institute"/>
            <person name="Walker A.K."/>
            <person name="Frasz S.L."/>
            <person name="Seifert K.A."/>
            <person name="Miller J.D."/>
            <person name="Mondo S.J."/>
            <person name="Labutti K."/>
            <person name="Lipzen A."/>
            <person name="Dockter R."/>
            <person name="Kennedy M."/>
            <person name="Grigoriev I.V."/>
            <person name="Spatafora J.W."/>
        </authorList>
    </citation>
    <scope>NUCLEOTIDE SEQUENCE [LARGE SCALE GENOMIC DNA]</scope>
    <source>
        <strain evidence="1 2">CBS 120377</strain>
    </source>
</reference>
<dbReference type="GeneID" id="28829798"/>
<gene>
    <name evidence="1" type="ORF">LY89DRAFT_735997</name>
</gene>
<dbReference type="Proteomes" id="UP000070700">
    <property type="component" value="Unassembled WGS sequence"/>
</dbReference>
<accession>A0A194X428</accession>
<proteinExistence type="predicted"/>
<name>A0A194X428_MOLSC</name>
<dbReference type="InParanoid" id="A0A194X428"/>
<sequence>MEGANRPAAMVSKCAVDCYHYSSGCGPRSPFYFNGGGIKPDDLLRRLMELPQHIRDQIYELVVRHPYNAPTWWLGADGNLRAPCPDAYTLPKPDHLSIPTLENKDGPWLKWSSSSFCIVQTFVEQLHMLSAEGSQSASDCVEDFGEFFGERTIIEMNRFRDWICKSRLRRTVRKDPCLQLRNLEPLFKHIKHLCLEVKVPNQSVNKPDSVSYKIVTGAEDFTLRCEKIHNNIPTLKSLVVFCQLTTQNLKKALILPEQQSWIQGCKLIAAEKVNVRLYILDRSTEDDEPMSRILSPGYTDRSGEIENLWKDEERSLENILSPTRNMPRTGDLWMI</sequence>
<dbReference type="KEGG" id="psco:LY89DRAFT_735997"/>
<evidence type="ECO:0000313" key="2">
    <source>
        <dbReference type="Proteomes" id="UP000070700"/>
    </source>
</evidence>
<evidence type="ECO:0000313" key="1">
    <source>
        <dbReference type="EMBL" id="KUJ14940.1"/>
    </source>
</evidence>
<dbReference type="RefSeq" id="XP_018069295.1">
    <property type="nucleotide sequence ID" value="XM_018220072.1"/>
</dbReference>
<organism evidence="1 2">
    <name type="scientific">Mollisia scopiformis</name>
    <name type="common">Conifer needle endophyte fungus</name>
    <name type="synonym">Phialocephala scopiformis</name>
    <dbReference type="NCBI Taxonomy" id="149040"/>
    <lineage>
        <taxon>Eukaryota</taxon>
        <taxon>Fungi</taxon>
        <taxon>Dikarya</taxon>
        <taxon>Ascomycota</taxon>
        <taxon>Pezizomycotina</taxon>
        <taxon>Leotiomycetes</taxon>
        <taxon>Helotiales</taxon>
        <taxon>Mollisiaceae</taxon>
        <taxon>Mollisia</taxon>
    </lineage>
</organism>
<dbReference type="EMBL" id="KQ947419">
    <property type="protein sequence ID" value="KUJ14940.1"/>
    <property type="molecule type" value="Genomic_DNA"/>
</dbReference>
<keyword evidence="2" id="KW-1185">Reference proteome</keyword>
<dbReference type="AlphaFoldDB" id="A0A194X428"/>
<protein>
    <submittedName>
        <fullName evidence="1">Uncharacterized protein</fullName>
    </submittedName>
</protein>